<accession>B7K979</accession>
<protein>
    <recommendedName>
        <fullName evidence="3">Thylakoid-associated protein</fullName>
    </recommendedName>
</protein>
<proteinExistence type="predicted"/>
<organism evidence="1 2">
    <name type="scientific">Gloeothece citriformis (strain PCC 7424)</name>
    <name type="common">Cyanothece sp. (strain PCC 7424)</name>
    <dbReference type="NCBI Taxonomy" id="65393"/>
    <lineage>
        <taxon>Bacteria</taxon>
        <taxon>Bacillati</taxon>
        <taxon>Cyanobacteriota</taxon>
        <taxon>Cyanophyceae</taxon>
        <taxon>Oscillatoriophycideae</taxon>
        <taxon>Chroococcales</taxon>
        <taxon>Aphanothecaceae</taxon>
        <taxon>Gloeothece</taxon>
        <taxon>Gloeothece citriformis</taxon>
    </lineage>
</organism>
<gene>
    <name evidence="1" type="ordered locus">PCC7424_0092</name>
</gene>
<dbReference type="KEGG" id="cyc:PCC7424_0092"/>
<sequence>MDTMYVQEYQKQFFELQKKFFDVWLGGFPNSKEAFKLPDSLDKSIELQEELVKNYLAAEEQAMQLALETQKKFWDNYFELAKKAASTKVEVAA</sequence>
<dbReference type="EMBL" id="CP001291">
    <property type="protein sequence ID" value="ACK68562.1"/>
    <property type="molecule type" value="Genomic_DNA"/>
</dbReference>
<dbReference type="eggNOG" id="ENOG5032ZT5">
    <property type="taxonomic scope" value="Bacteria"/>
</dbReference>
<dbReference type="HOGENOM" id="CLU_159936_0_0_3"/>
<evidence type="ECO:0008006" key="3">
    <source>
        <dbReference type="Google" id="ProtNLM"/>
    </source>
</evidence>
<reference evidence="2" key="1">
    <citation type="journal article" date="2011" name="MBio">
        <title>Novel metabolic attributes of the genus Cyanothece, comprising a group of unicellular nitrogen-fixing Cyanobacteria.</title>
        <authorList>
            <person name="Bandyopadhyay A."/>
            <person name="Elvitigala T."/>
            <person name="Welsh E."/>
            <person name="Stockel J."/>
            <person name="Liberton M."/>
            <person name="Min H."/>
            <person name="Sherman L.A."/>
            <person name="Pakrasi H.B."/>
        </authorList>
    </citation>
    <scope>NUCLEOTIDE SEQUENCE [LARGE SCALE GENOMIC DNA]</scope>
    <source>
        <strain evidence="2">PCC 7424</strain>
    </source>
</reference>
<evidence type="ECO:0000313" key="2">
    <source>
        <dbReference type="Proteomes" id="UP000002384"/>
    </source>
</evidence>
<evidence type="ECO:0000313" key="1">
    <source>
        <dbReference type="EMBL" id="ACK68562.1"/>
    </source>
</evidence>
<dbReference type="Proteomes" id="UP000002384">
    <property type="component" value="Chromosome"/>
</dbReference>
<dbReference type="RefSeq" id="WP_012597513.1">
    <property type="nucleotide sequence ID" value="NC_011729.1"/>
</dbReference>
<name>B7K979_GLOC7</name>
<keyword evidence="2" id="KW-1185">Reference proteome</keyword>
<dbReference type="OrthoDB" id="515764at2"/>
<dbReference type="AlphaFoldDB" id="B7K979"/>